<dbReference type="Proteomes" id="UP000218627">
    <property type="component" value="Unassembled WGS sequence"/>
</dbReference>
<sequence>MMVIIYTHFPLFKIISMNSLTKINILLSFFYLLLGSSLGLMLSTARTRELLYSLGGTPSFAHAHIQLVGFVGQMIIGVTYHIVPMLSRGKINSFKIGYIHITLLNIGLLTQVYGWLTGDGLFVSLGSLLLFFSILMYLFNILKSMNWG</sequence>
<dbReference type="AlphaFoldDB" id="A0A285P3V6"/>
<feature type="transmembrane region" description="Helical" evidence="1">
    <location>
        <begin position="95"/>
        <end position="116"/>
    </location>
</feature>
<protein>
    <recommendedName>
        <fullName evidence="4">Cytochrome C and Quinol oxidase polypeptide I</fullName>
    </recommendedName>
</protein>
<gene>
    <name evidence="2" type="ORF">SAMN06265353_1591</name>
</gene>
<dbReference type="SUPFAM" id="SSF81442">
    <property type="entry name" value="Cytochrome c oxidase subunit I-like"/>
    <property type="match status" value="1"/>
</dbReference>
<name>A0A285P3V6_9AQUI</name>
<reference evidence="3" key="1">
    <citation type="submission" date="2017-09" db="EMBL/GenBank/DDBJ databases">
        <authorList>
            <person name="Varghese N."/>
            <person name="Submissions S."/>
        </authorList>
    </citation>
    <scope>NUCLEOTIDE SEQUENCE [LARGE SCALE GENOMIC DNA]</scope>
    <source>
        <strain evidence="3">DSM 2913</strain>
    </source>
</reference>
<evidence type="ECO:0000256" key="1">
    <source>
        <dbReference type="SAM" id="Phobius"/>
    </source>
</evidence>
<feature type="transmembrane region" description="Helical" evidence="1">
    <location>
        <begin position="122"/>
        <end position="142"/>
    </location>
</feature>
<accession>A0A285P3V6</accession>
<keyword evidence="1" id="KW-0472">Membrane</keyword>
<feature type="transmembrane region" description="Helical" evidence="1">
    <location>
        <begin position="23"/>
        <end position="43"/>
    </location>
</feature>
<keyword evidence="1" id="KW-0812">Transmembrane</keyword>
<evidence type="ECO:0008006" key="4">
    <source>
        <dbReference type="Google" id="ProtNLM"/>
    </source>
</evidence>
<dbReference type="InterPro" id="IPR036927">
    <property type="entry name" value="Cyt_c_oxase-like_su1_sf"/>
</dbReference>
<proteinExistence type="predicted"/>
<dbReference type="Gene3D" id="1.20.210.10">
    <property type="entry name" value="Cytochrome c oxidase-like, subunit I domain"/>
    <property type="match status" value="1"/>
</dbReference>
<keyword evidence="3" id="KW-1185">Reference proteome</keyword>
<dbReference type="EMBL" id="OBEN01000011">
    <property type="protein sequence ID" value="SNZ16434.1"/>
    <property type="molecule type" value="Genomic_DNA"/>
</dbReference>
<evidence type="ECO:0000313" key="3">
    <source>
        <dbReference type="Proteomes" id="UP000218627"/>
    </source>
</evidence>
<evidence type="ECO:0000313" key="2">
    <source>
        <dbReference type="EMBL" id="SNZ16434.1"/>
    </source>
</evidence>
<feature type="transmembrane region" description="Helical" evidence="1">
    <location>
        <begin position="63"/>
        <end position="83"/>
    </location>
</feature>
<keyword evidence="1" id="KW-1133">Transmembrane helix</keyword>
<organism evidence="2 3">
    <name type="scientific">Hydrogenobacter hydrogenophilus</name>
    <dbReference type="NCBI Taxonomy" id="35835"/>
    <lineage>
        <taxon>Bacteria</taxon>
        <taxon>Pseudomonadati</taxon>
        <taxon>Aquificota</taxon>
        <taxon>Aquificia</taxon>
        <taxon>Aquificales</taxon>
        <taxon>Aquificaceae</taxon>
        <taxon>Hydrogenobacter</taxon>
    </lineage>
</organism>